<name>C9Y2X6_CROTZ</name>
<organism evidence="1 2">
    <name type="scientific">Cronobacter turicensis (strain DSM 18703 / CCUG 55852 / LMG 23827 / z3032)</name>
    <dbReference type="NCBI Taxonomy" id="693216"/>
    <lineage>
        <taxon>Bacteria</taxon>
        <taxon>Pseudomonadati</taxon>
        <taxon>Pseudomonadota</taxon>
        <taxon>Gammaproteobacteria</taxon>
        <taxon>Enterobacterales</taxon>
        <taxon>Enterobacteriaceae</taxon>
        <taxon>Cronobacter</taxon>
    </lineage>
</organism>
<dbReference type="HOGENOM" id="CLU_3332987_0_0_6"/>
<dbReference type="Proteomes" id="UP000002069">
    <property type="component" value="Chromosome"/>
</dbReference>
<gene>
    <name evidence="1" type="ordered locus">Ctu_19270</name>
</gene>
<accession>C9Y2X6</accession>
<keyword evidence="2" id="KW-1185">Reference proteome</keyword>
<reference evidence="1 2" key="1">
    <citation type="journal article" date="2010" name="J. Bacteriol.">
        <title>Complete Genome Sequence of Cronobacter turicensis LMG 23827, a foodborne pathogen causing deaths in neonates.</title>
        <authorList>
            <person name="Stephan R."/>
            <person name="Lehner A."/>
            <person name="Tischler P."/>
            <person name="Rattei T."/>
        </authorList>
    </citation>
    <scope>NUCLEOTIDE SEQUENCE [LARGE SCALE GENOMIC DNA]</scope>
    <source>
        <strain evidence="2">DSM 18703 / CCUG 55852 / LMG 23827 / z3032</strain>
    </source>
</reference>
<evidence type="ECO:0000313" key="1">
    <source>
        <dbReference type="EMBL" id="CBA30460.1"/>
    </source>
</evidence>
<sequence length="38" mass="4136">MKLTPSRVLIGCVMFSVPELDGFLMGALNPPLFSVINQ</sequence>
<dbReference type="KEGG" id="ctu:CTU_19270"/>
<dbReference type="AlphaFoldDB" id="C9Y2X6"/>
<dbReference type="EMBL" id="FN543093">
    <property type="protein sequence ID" value="CBA30460.1"/>
    <property type="molecule type" value="Genomic_DNA"/>
</dbReference>
<evidence type="ECO:0000313" key="2">
    <source>
        <dbReference type="Proteomes" id="UP000002069"/>
    </source>
</evidence>
<reference evidence="2" key="2">
    <citation type="journal article" date="2011" name="J. Bacteriol.">
        <title>Complete genome sequence of Cronobacter turicensis LMG 23827, a food-borne pathogen causing deaths in neonates.</title>
        <authorList>
            <person name="Stephan R."/>
            <person name="Lehner A."/>
            <person name="Tischler P."/>
            <person name="Rattei T."/>
        </authorList>
    </citation>
    <scope>NUCLEOTIDE SEQUENCE [LARGE SCALE GENOMIC DNA]</scope>
    <source>
        <strain evidence="2">DSM 18703 / CCUG 55852 / LMG 23827 / z3032</strain>
    </source>
</reference>
<proteinExistence type="predicted"/>
<protein>
    <submittedName>
        <fullName evidence="1">Uncharacterized protein</fullName>
    </submittedName>
</protein>